<dbReference type="KEGG" id="aram:KAR29_07555"/>
<evidence type="ECO:0000256" key="1">
    <source>
        <dbReference type="SAM" id="Phobius"/>
    </source>
</evidence>
<organism evidence="2 3">
    <name type="scientific">Aminithiophilus ramosus</name>
    <dbReference type="NCBI Taxonomy" id="3029084"/>
    <lineage>
        <taxon>Bacteria</taxon>
        <taxon>Thermotogati</taxon>
        <taxon>Synergistota</taxon>
        <taxon>Synergistia</taxon>
        <taxon>Synergistales</taxon>
        <taxon>Aminithiophilaceae</taxon>
        <taxon>Aminithiophilus</taxon>
    </lineage>
</organism>
<protein>
    <submittedName>
        <fullName evidence="2">PilN domain-containing protein</fullName>
    </submittedName>
</protein>
<name>A0A9Q7EXS6_9BACT</name>
<gene>
    <name evidence="2" type="ORF">KAR29_07555</name>
</gene>
<keyword evidence="1" id="KW-1133">Transmembrane helix</keyword>
<dbReference type="InterPro" id="IPR007813">
    <property type="entry name" value="PilN"/>
</dbReference>
<evidence type="ECO:0000313" key="2">
    <source>
        <dbReference type="EMBL" id="QTX31256.1"/>
    </source>
</evidence>
<dbReference type="AlphaFoldDB" id="A0A9Q7EXS6"/>
<sequence>MRAAIDLRPQSRKDRSRRAIVHVPRLLSVLLLSVFLLFVAATTVVGFLFSRTLREKRTSLDGRVADLLAQQTSMVRELNRLKTTEKLYGDALELLRREVPALEFLASLEASLPPGVWLTKVTFSEGKAVVSGMAYVESDVVAFGRALTEASVVRSVGLPVSSRVSVSGGNRVRFDLTCSLNGLEAVTSPKEAVSGP</sequence>
<feature type="transmembrane region" description="Helical" evidence="1">
    <location>
        <begin position="26"/>
        <end position="49"/>
    </location>
</feature>
<keyword evidence="3" id="KW-1185">Reference proteome</keyword>
<dbReference type="InterPro" id="IPR052534">
    <property type="entry name" value="Extracell_DNA_Util/SecSys_Comp"/>
</dbReference>
<dbReference type="RefSeq" id="WP_274372403.1">
    <property type="nucleotide sequence ID" value="NZ_CP072943.1"/>
</dbReference>
<reference evidence="3" key="1">
    <citation type="submission" date="2021-04" db="EMBL/GenBank/DDBJ databases">
        <title>A novel Synergistetes isolate from a pyrite-forming mixed culture.</title>
        <authorList>
            <person name="Bunk B."/>
            <person name="Sproer C."/>
            <person name="Spring S."/>
            <person name="Pester M."/>
        </authorList>
    </citation>
    <scope>NUCLEOTIDE SEQUENCE [LARGE SCALE GENOMIC DNA]</scope>
    <source>
        <strain evidence="3">J.5.4.2-T.3.5.2</strain>
    </source>
</reference>
<keyword evidence="1" id="KW-0812">Transmembrane</keyword>
<accession>A0A9Q7EXS6</accession>
<keyword evidence="1" id="KW-0472">Membrane</keyword>
<proteinExistence type="predicted"/>
<dbReference type="Proteomes" id="UP000671879">
    <property type="component" value="Chromosome"/>
</dbReference>
<dbReference type="Pfam" id="PF05137">
    <property type="entry name" value="PilN"/>
    <property type="match status" value="1"/>
</dbReference>
<evidence type="ECO:0000313" key="3">
    <source>
        <dbReference type="Proteomes" id="UP000671879"/>
    </source>
</evidence>
<dbReference type="PANTHER" id="PTHR40278:SF1">
    <property type="entry name" value="DNA UTILIZATION PROTEIN HOFN"/>
    <property type="match status" value="1"/>
</dbReference>
<dbReference type="EMBL" id="CP072943">
    <property type="protein sequence ID" value="QTX31256.1"/>
    <property type="molecule type" value="Genomic_DNA"/>
</dbReference>
<dbReference type="PANTHER" id="PTHR40278">
    <property type="entry name" value="DNA UTILIZATION PROTEIN HOFN"/>
    <property type="match status" value="1"/>
</dbReference>